<feature type="region of interest" description="Disordered" evidence="1">
    <location>
        <begin position="143"/>
        <end position="164"/>
    </location>
</feature>
<feature type="compositionally biased region" description="Low complexity" evidence="1">
    <location>
        <begin position="143"/>
        <end position="161"/>
    </location>
</feature>
<protein>
    <recommendedName>
        <fullName evidence="2">HTH marR-type domain-containing protein</fullName>
    </recommendedName>
</protein>
<dbReference type="SMART" id="SM00347">
    <property type="entry name" value="HTH_MARR"/>
    <property type="match status" value="1"/>
</dbReference>
<dbReference type="PANTHER" id="PTHR33164:SF89">
    <property type="entry name" value="MARR FAMILY REGULATORY PROTEIN"/>
    <property type="match status" value="1"/>
</dbReference>
<dbReference type="InterPro" id="IPR000835">
    <property type="entry name" value="HTH_MarR-typ"/>
</dbReference>
<dbReference type="OrthoDB" id="5522755at2"/>
<dbReference type="PANTHER" id="PTHR33164">
    <property type="entry name" value="TRANSCRIPTIONAL REGULATOR, MARR FAMILY"/>
    <property type="match status" value="1"/>
</dbReference>
<reference evidence="3 4" key="1">
    <citation type="journal article" date="2019" name="Int. J. Syst. Evol. Microbiol.">
        <title>Azospirillum ramasamyi sp. nov., a novel diazotrophic bacterium isolated from fermented bovine products.</title>
        <authorList>
            <person name="Anandham R."/>
            <person name="Heo J."/>
            <person name="Krishnamoorthy R."/>
            <person name="SenthilKumar M."/>
            <person name="Gopal N.O."/>
            <person name="Kim S.J."/>
            <person name="Kwon S.W."/>
        </authorList>
    </citation>
    <scope>NUCLEOTIDE SEQUENCE [LARGE SCALE GENOMIC DNA]</scope>
    <source>
        <strain evidence="3 4">M2T2B2</strain>
    </source>
</reference>
<dbReference type="EMBL" id="CP029829">
    <property type="protein sequence ID" value="AWU94261.1"/>
    <property type="molecule type" value="Genomic_DNA"/>
</dbReference>
<dbReference type="GO" id="GO:0003700">
    <property type="term" value="F:DNA-binding transcription factor activity"/>
    <property type="evidence" value="ECO:0007669"/>
    <property type="project" value="InterPro"/>
</dbReference>
<evidence type="ECO:0000259" key="2">
    <source>
        <dbReference type="PROSITE" id="PS50995"/>
    </source>
</evidence>
<dbReference type="AlphaFoldDB" id="A0A2U9S5W1"/>
<dbReference type="PROSITE" id="PS50995">
    <property type="entry name" value="HTH_MARR_2"/>
    <property type="match status" value="1"/>
</dbReference>
<dbReference type="Pfam" id="PF12802">
    <property type="entry name" value="MarR_2"/>
    <property type="match status" value="1"/>
</dbReference>
<evidence type="ECO:0000313" key="4">
    <source>
        <dbReference type="Proteomes" id="UP000249605"/>
    </source>
</evidence>
<name>A0A2U9S5W1_9PROT</name>
<dbReference type="InterPro" id="IPR036388">
    <property type="entry name" value="WH-like_DNA-bd_sf"/>
</dbReference>
<dbReference type="Proteomes" id="UP000249605">
    <property type="component" value="Chromosome"/>
</dbReference>
<feature type="domain" description="HTH marR-type" evidence="2">
    <location>
        <begin position="169"/>
        <end position="300"/>
    </location>
</feature>
<organism evidence="3 4">
    <name type="scientific">Azospirillum ramasamyi</name>
    <dbReference type="NCBI Taxonomy" id="682998"/>
    <lineage>
        <taxon>Bacteria</taxon>
        <taxon>Pseudomonadati</taxon>
        <taxon>Pseudomonadota</taxon>
        <taxon>Alphaproteobacteria</taxon>
        <taxon>Rhodospirillales</taxon>
        <taxon>Azospirillaceae</taxon>
        <taxon>Azospirillum</taxon>
    </lineage>
</organism>
<proteinExistence type="predicted"/>
<dbReference type="GO" id="GO:0006950">
    <property type="term" value="P:response to stress"/>
    <property type="evidence" value="ECO:0007669"/>
    <property type="project" value="TreeGrafter"/>
</dbReference>
<gene>
    <name evidence="3" type="ORF">DM194_08265</name>
</gene>
<keyword evidence="4" id="KW-1185">Reference proteome</keyword>
<accession>A0A2U9S5W1</accession>
<dbReference type="InterPro" id="IPR039422">
    <property type="entry name" value="MarR/SlyA-like"/>
</dbReference>
<evidence type="ECO:0000313" key="3">
    <source>
        <dbReference type="EMBL" id="AWU94261.1"/>
    </source>
</evidence>
<sequence>MPPTTSKHTSCRIKKFCQKKIKFDCCVRLFSMAFAIEMIQRARTLSAKALPRRILGSVASVTSYVTLQTLCDIANPGATSGTVPGAASVGVRCGDYDAAGNPQFWNDAGRSGAITGWIRVCWKRLYRCAGVKGRCLLVTSKPEPAASPGAASHPGSSGSVGTTPPAARVQGLASLVEQTARTVHDLCWTADMQAAQWSALRYFGNAGERTRNVVGLAKYQGTNPGTASRTIAALTRRGLLVVAVSPDDKRARIVSLTDAGRALLAQDPLQTVERAIAAMSPEAQADLGTGLRDLLGRLLTAGTDGSEPKGDGI</sequence>
<evidence type="ECO:0000256" key="1">
    <source>
        <dbReference type="SAM" id="MobiDB-lite"/>
    </source>
</evidence>
<dbReference type="InterPro" id="IPR036390">
    <property type="entry name" value="WH_DNA-bd_sf"/>
</dbReference>
<dbReference type="Gene3D" id="1.10.10.10">
    <property type="entry name" value="Winged helix-like DNA-binding domain superfamily/Winged helix DNA-binding domain"/>
    <property type="match status" value="1"/>
</dbReference>
<dbReference type="SUPFAM" id="SSF46785">
    <property type="entry name" value="Winged helix' DNA-binding domain"/>
    <property type="match status" value="1"/>
</dbReference>
<dbReference type="KEGG" id="azm:DM194_08265"/>